<proteinExistence type="predicted"/>
<evidence type="ECO:0000313" key="3">
    <source>
        <dbReference type="Proteomes" id="UP001295444"/>
    </source>
</evidence>
<gene>
    <name evidence="2" type="ORF">PECUL_23A018238</name>
</gene>
<reference evidence="2" key="1">
    <citation type="submission" date="2022-03" db="EMBL/GenBank/DDBJ databases">
        <authorList>
            <person name="Alioto T."/>
            <person name="Alioto T."/>
            <person name="Gomez Garrido J."/>
        </authorList>
    </citation>
    <scope>NUCLEOTIDE SEQUENCE</scope>
</reference>
<name>A0AAD1RS05_PELCU</name>
<organism evidence="2 3">
    <name type="scientific">Pelobates cultripes</name>
    <name type="common">Western spadefoot toad</name>
    <dbReference type="NCBI Taxonomy" id="61616"/>
    <lineage>
        <taxon>Eukaryota</taxon>
        <taxon>Metazoa</taxon>
        <taxon>Chordata</taxon>
        <taxon>Craniata</taxon>
        <taxon>Vertebrata</taxon>
        <taxon>Euteleostomi</taxon>
        <taxon>Amphibia</taxon>
        <taxon>Batrachia</taxon>
        <taxon>Anura</taxon>
        <taxon>Pelobatoidea</taxon>
        <taxon>Pelobatidae</taxon>
        <taxon>Pelobates</taxon>
    </lineage>
</organism>
<protein>
    <submittedName>
        <fullName evidence="2">Uncharacterized protein</fullName>
    </submittedName>
</protein>
<evidence type="ECO:0000256" key="1">
    <source>
        <dbReference type="SAM" id="MobiDB-lite"/>
    </source>
</evidence>
<accession>A0AAD1RS05</accession>
<keyword evidence="3" id="KW-1185">Reference proteome</keyword>
<dbReference type="EMBL" id="OW240914">
    <property type="protein sequence ID" value="CAH2277093.1"/>
    <property type="molecule type" value="Genomic_DNA"/>
</dbReference>
<dbReference type="Proteomes" id="UP001295444">
    <property type="component" value="Chromosome 03"/>
</dbReference>
<sequence length="111" mass="12658">MKQGKKERHKQIQDDDELLAHSPASEGQMDTDTTELSDVAPVTEKQLYSMLQDLCSTLQVDVKQIAAEMRKELTDLGGRTGHLENRTEELYEAHNKVVEKLRRLGRPVVQE</sequence>
<evidence type="ECO:0000313" key="2">
    <source>
        <dbReference type="EMBL" id="CAH2277093.1"/>
    </source>
</evidence>
<feature type="region of interest" description="Disordered" evidence="1">
    <location>
        <begin position="1"/>
        <end position="37"/>
    </location>
</feature>
<dbReference type="AlphaFoldDB" id="A0AAD1RS05"/>